<dbReference type="GO" id="GO:0007399">
    <property type="term" value="P:nervous system development"/>
    <property type="evidence" value="ECO:0007669"/>
    <property type="project" value="UniProtKB-ARBA"/>
</dbReference>
<dbReference type="SUPFAM" id="SSF101912">
    <property type="entry name" value="Sema domain"/>
    <property type="match status" value="1"/>
</dbReference>
<dbReference type="Gene3D" id="2.130.10.10">
    <property type="entry name" value="YVTN repeat-like/Quinoprotein amine dehydrogenase"/>
    <property type="match status" value="1"/>
</dbReference>
<evidence type="ECO:0000259" key="3">
    <source>
        <dbReference type="PROSITE" id="PS51004"/>
    </source>
</evidence>
<keyword evidence="1" id="KW-0325">Glycoprotein</keyword>
<sequence>LIHSRSVVPFVGSSEGQRFQTVLLDEERSRLLLGAKDHMYLLDPDNINKHPKK</sequence>
<dbReference type="AlphaFoldDB" id="A0ABD0P0R1"/>
<dbReference type="Proteomes" id="UP001529510">
    <property type="component" value="Unassembled WGS sequence"/>
</dbReference>
<dbReference type="InterPro" id="IPR001627">
    <property type="entry name" value="Semap_dom"/>
</dbReference>
<dbReference type="PROSITE" id="PS51004">
    <property type="entry name" value="SEMA"/>
    <property type="match status" value="1"/>
</dbReference>
<evidence type="ECO:0000256" key="1">
    <source>
        <dbReference type="ARBA" id="ARBA00023180"/>
    </source>
</evidence>
<accession>A0ABD0P0R1</accession>
<evidence type="ECO:0000313" key="5">
    <source>
        <dbReference type="Proteomes" id="UP001529510"/>
    </source>
</evidence>
<proteinExistence type="predicted"/>
<dbReference type="InterPro" id="IPR015943">
    <property type="entry name" value="WD40/YVTN_repeat-like_dom_sf"/>
</dbReference>
<feature type="domain" description="Sema" evidence="3">
    <location>
        <begin position="1"/>
        <end position="53"/>
    </location>
</feature>
<comment type="caution">
    <text evidence="4">The sequence shown here is derived from an EMBL/GenBank/DDBJ whole genome shotgun (WGS) entry which is preliminary data.</text>
</comment>
<protein>
    <recommendedName>
        <fullName evidence="3">Sema domain-containing protein</fullName>
    </recommendedName>
</protein>
<gene>
    <name evidence="4" type="ORF">M9458_035926</name>
</gene>
<comment type="caution">
    <text evidence="2">Lacks conserved residue(s) required for the propagation of feature annotation.</text>
</comment>
<reference evidence="4 5" key="1">
    <citation type="submission" date="2024-05" db="EMBL/GenBank/DDBJ databases">
        <title>Genome sequencing and assembly of Indian major carp, Cirrhinus mrigala (Hamilton, 1822).</title>
        <authorList>
            <person name="Mohindra V."/>
            <person name="Chowdhury L.M."/>
            <person name="Lal K."/>
            <person name="Jena J.K."/>
        </authorList>
    </citation>
    <scope>NUCLEOTIDE SEQUENCE [LARGE SCALE GENOMIC DNA]</scope>
    <source>
        <strain evidence="4">CM1030</strain>
        <tissue evidence="4">Blood</tissue>
    </source>
</reference>
<feature type="non-terminal residue" evidence="4">
    <location>
        <position position="1"/>
    </location>
</feature>
<feature type="non-terminal residue" evidence="4">
    <location>
        <position position="53"/>
    </location>
</feature>
<evidence type="ECO:0000256" key="2">
    <source>
        <dbReference type="PROSITE-ProRule" id="PRU00352"/>
    </source>
</evidence>
<name>A0ABD0P0R1_CIRMR</name>
<evidence type="ECO:0000313" key="4">
    <source>
        <dbReference type="EMBL" id="KAL0167704.1"/>
    </source>
</evidence>
<dbReference type="EMBL" id="JAMKFB020000018">
    <property type="protein sequence ID" value="KAL0167704.1"/>
    <property type="molecule type" value="Genomic_DNA"/>
</dbReference>
<dbReference type="InterPro" id="IPR036352">
    <property type="entry name" value="Semap_dom_sf"/>
</dbReference>
<organism evidence="4 5">
    <name type="scientific">Cirrhinus mrigala</name>
    <name type="common">Mrigala</name>
    <dbReference type="NCBI Taxonomy" id="683832"/>
    <lineage>
        <taxon>Eukaryota</taxon>
        <taxon>Metazoa</taxon>
        <taxon>Chordata</taxon>
        <taxon>Craniata</taxon>
        <taxon>Vertebrata</taxon>
        <taxon>Euteleostomi</taxon>
        <taxon>Actinopterygii</taxon>
        <taxon>Neopterygii</taxon>
        <taxon>Teleostei</taxon>
        <taxon>Ostariophysi</taxon>
        <taxon>Cypriniformes</taxon>
        <taxon>Cyprinidae</taxon>
        <taxon>Labeoninae</taxon>
        <taxon>Labeonini</taxon>
        <taxon>Cirrhinus</taxon>
    </lineage>
</organism>
<keyword evidence="5" id="KW-1185">Reference proteome</keyword>